<dbReference type="Proteomes" id="UP000218231">
    <property type="component" value="Unassembled WGS sequence"/>
</dbReference>
<feature type="transmembrane region" description="Helical" evidence="11">
    <location>
        <begin position="12"/>
        <end position="31"/>
    </location>
</feature>
<dbReference type="PANTHER" id="PTHR10868">
    <property type="entry name" value="SIGMA 1-TYPE OPIOID RECEPTOR-RELATED"/>
    <property type="match status" value="1"/>
</dbReference>
<dbReference type="EMBL" id="LIAE01010153">
    <property type="protein sequence ID" value="PAV66142.1"/>
    <property type="molecule type" value="Genomic_DNA"/>
</dbReference>
<dbReference type="GO" id="GO:0005789">
    <property type="term" value="C:endoplasmic reticulum membrane"/>
    <property type="evidence" value="ECO:0007669"/>
    <property type="project" value="UniProtKB-SubCell"/>
</dbReference>
<dbReference type="GO" id="GO:0005637">
    <property type="term" value="C:nuclear inner membrane"/>
    <property type="evidence" value="ECO:0007669"/>
    <property type="project" value="UniProtKB-SubCell"/>
</dbReference>
<dbReference type="OrthoDB" id="347124at2759"/>
<evidence type="ECO:0000256" key="4">
    <source>
        <dbReference type="ARBA" id="ARBA00007141"/>
    </source>
</evidence>
<comment type="similarity">
    <text evidence="4 11">Belongs to the ERG2 family.</text>
</comment>
<gene>
    <name evidence="12" type="ORF">WR25_07293</name>
</gene>
<dbReference type="AlphaFoldDB" id="A0A2A2JX28"/>
<evidence type="ECO:0000256" key="8">
    <source>
        <dbReference type="ARBA" id="ARBA00022989"/>
    </source>
</evidence>
<evidence type="ECO:0000256" key="7">
    <source>
        <dbReference type="ARBA" id="ARBA00022824"/>
    </source>
</evidence>
<evidence type="ECO:0000256" key="10">
    <source>
        <dbReference type="ARBA" id="ARBA00033467"/>
    </source>
</evidence>
<evidence type="ECO:0000256" key="9">
    <source>
        <dbReference type="ARBA" id="ARBA00023136"/>
    </source>
</evidence>
<evidence type="ECO:0000256" key="1">
    <source>
        <dbReference type="ARBA" id="ARBA00004540"/>
    </source>
</evidence>
<dbReference type="InterPro" id="IPR006716">
    <property type="entry name" value="ERG2_sigma1_rcpt-like"/>
</dbReference>
<keyword evidence="6 11" id="KW-0812">Transmembrane</keyword>
<evidence type="ECO:0000256" key="6">
    <source>
        <dbReference type="ARBA" id="ARBA00022692"/>
    </source>
</evidence>
<keyword evidence="9 11" id="KW-0472">Membrane</keyword>
<comment type="subcellular location">
    <subcellularLocation>
        <location evidence="2">Endoplasmic reticulum membrane</location>
    </subcellularLocation>
    <subcellularLocation>
        <location evidence="1">Nucleus inner membrane</location>
    </subcellularLocation>
    <subcellularLocation>
        <location evidence="3">Nucleus outer membrane</location>
    </subcellularLocation>
</comment>
<name>A0A2A2JX28_9BILA</name>
<evidence type="ECO:0000256" key="3">
    <source>
        <dbReference type="ARBA" id="ARBA00004649"/>
    </source>
</evidence>
<keyword evidence="7" id="KW-0256">Endoplasmic reticulum</keyword>
<evidence type="ECO:0000256" key="11">
    <source>
        <dbReference type="RuleBase" id="RU368083"/>
    </source>
</evidence>
<keyword evidence="8 11" id="KW-1133">Transmembrane helix</keyword>
<dbReference type="Pfam" id="PF04622">
    <property type="entry name" value="ERG2_Sigma1R"/>
    <property type="match status" value="1"/>
</dbReference>
<evidence type="ECO:0000256" key="2">
    <source>
        <dbReference type="ARBA" id="ARBA00004586"/>
    </source>
</evidence>
<accession>A0A2A2JX28</accession>
<reference evidence="12 13" key="1">
    <citation type="journal article" date="2017" name="Curr. Biol.">
        <title>Genome architecture and evolution of a unichromosomal asexual nematode.</title>
        <authorList>
            <person name="Fradin H."/>
            <person name="Zegar C."/>
            <person name="Gutwein M."/>
            <person name="Lucas J."/>
            <person name="Kovtun M."/>
            <person name="Corcoran D."/>
            <person name="Baugh L.R."/>
            <person name="Kiontke K."/>
            <person name="Gunsalus K."/>
            <person name="Fitch D.H."/>
            <person name="Piano F."/>
        </authorList>
    </citation>
    <scope>NUCLEOTIDE SEQUENCE [LARGE SCALE GENOMIC DNA]</scope>
    <source>
        <strain evidence="12">PF1309</strain>
    </source>
</reference>
<evidence type="ECO:0000313" key="13">
    <source>
        <dbReference type="Proteomes" id="UP000218231"/>
    </source>
</evidence>
<keyword evidence="13" id="KW-1185">Reference proteome</keyword>
<evidence type="ECO:0000313" key="12">
    <source>
        <dbReference type="EMBL" id="PAV66142.1"/>
    </source>
</evidence>
<dbReference type="PANTHER" id="PTHR10868:SF1">
    <property type="entry name" value="SIGMA NON-OPIOID INTRACELLULAR RECEPTOR 1"/>
    <property type="match status" value="1"/>
</dbReference>
<organism evidence="12 13">
    <name type="scientific">Diploscapter pachys</name>
    <dbReference type="NCBI Taxonomy" id="2018661"/>
    <lineage>
        <taxon>Eukaryota</taxon>
        <taxon>Metazoa</taxon>
        <taxon>Ecdysozoa</taxon>
        <taxon>Nematoda</taxon>
        <taxon>Chromadorea</taxon>
        <taxon>Rhabditida</taxon>
        <taxon>Rhabditina</taxon>
        <taxon>Rhabditomorpha</taxon>
        <taxon>Rhabditoidea</taxon>
        <taxon>Rhabditidae</taxon>
        <taxon>Diploscapter</taxon>
    </lineage>
</organism>
<protein>
    <recommendedName>
        <fullName evidence="5">Sigma non-opioid intracellular receptor 1</fullName>
    </recommendedName>
    <alternativeName>
        <fullName evidence="10">Sigma 1-type opioid receptor</fullName>
    </alternativeName>
</protein>
<dbReference type="STRING" id="2018661.A0A2A2JX28"/>
<comment type="caution">
    <text evidence="12">The sequence shown here is derived from an EMBL/GenBank/DDBJ whole genome shotgun (WGS) entry which is preliminary data.</text>
</comment>
<evidence type="ECO:0000256" key="5">
    <source>
        <dbReference type="ARBA" id="ARBA00020208"/>
    </source>
</evidence>
<sequence>MAFFISTIIRRFVVLYLLFMGVQYLLKWNFYTISPKEFRAAADKAKGLPNLDSIVGSLASDLRKNYGQGVSSVWIPVVLGAHDVKINLLYTSLTEYVALINAPYASTGRAGLLWLNSTCTVLTGSASRVEDVATRAVEKESFTVGKNFRHGMFESYNYMFAPETTLACYGRGLVPFSGILMSVGGITHGEPVSVLQLAYYYWGKTLAQTAERVTHVFEHYKKRATADL</sequence>
<dbReference type="GO" id="GO:0005640">
    <property type="term" value="C:nuclear outer membrane"/>
    <property type="evidence" value="ECO:0007669"/>
    <property type="project" value="UniProtKB-SubCell"/>
</dbReference>
<proteinExistence type="inferred from homology"/>